<protein>
    <submittedName>
        <fullName evidence="2">Uncharacterized protein</fullName>
    </submittedName>
</protein>
<keyword evidence="1" id="KW-1133">Transmembrane helix</keyword>
<feature type="transmembrane region" description="Helical" evidence="1">
    <location>
        <begin position="12"/>
        <end position="40"/>
    </location>
</feature>
<keyword evidence="1" id="KW-0812">Transmembrane</keyword>
<name>A0AB74QHH6_KLEPN</name>
<evidence type="ECO:0000313" key="3">
    <source>
        <dbReference type="Proteomes" id="UP000294876"/>
    </source>
</evidence>
<dbReference type="AlphaFoldDB" id="A0AB74QHH6"/>
<dbReference type="EMBL" id="CAAGWG010000001">
    <property type="protein sequence ID" value="VGC63804.1"/>
    <property type="molecule type" value="Genomic_DNA"/>
</dbReference>
<proteinExistence type="predicted"/>
<gene>
    <name evidence="2" type="ORF">SAMEA104567804_00001</name>
</gene>
<accession>A0AB74QHH6</accession>
<comment type="caution">
    <text evidence="2">The sequence shown here is derived from an EMBL/GenBank/DDBJ whole genome shotgun (WGS) entry which is preliminary data.</text>
</comment>
<dbReference type="Proteomes" id="UP000294876">
    <property type="component" value="Unassembled WGS sequence"/>
</dbReference>
<sequence length="52" mass="5877">MRIIIKKPKWSLLISIKLVFVAVLTHVFGIGWGLLAVAIVDSLPYIKINRTM</sequence>
<reference evidence="2 3" key="1">
    <citation type="submission" date="2019-03" db="EMBL/GenBank/DDBJ databases">
        <authorList>
            <consortium name="Pathogen Informatics"/>
        </authorList>
    </citation>
    <scope>NUCLEOTIDE SEQUENCE [LARGE SCALE GENOMIC DNA]</scope>
    <source>
        <strain evidence="2 3">5012STDY7312589</strain>
    </source>
</reference>
<evidence type="ECO:0000313" key="2">
    <source>
        <dbReference type="EMBL" id="VGC63804.1"/>
    </source>
</evidence>
<evidence type="ECO:0000256" key="1">
    <source>
        <dbReference type="SAM" id="Phobius"/>
    </source>
</evidence>
<organism evidence="2 3">
    <name type="scientific">Klebsiella pneumoniae</name>
    <dbReference type="NCBI Taxonomy" id="573"/>
    <lineage>
        <taxon>Bacteria</taxon>
        <taxon>Pseudomonadati</taxon>
        <taxon>Pseudomonadota</taxon>
        <taxon>Gammaproteobacteria</taxon>
        <taxon>Enterobacterales</taxon>
        <taxon>Enterobacteriaceae</taxon>
        <taxon>Klebsiella/Raoultella group</taxon>
        <taxon>Klebsiella</taxon>
        <taxon>Klebsiella pneumoniae complex</taxon>
    </lineage>
</organism>
<keyword evidence="1" id="KW-0472">Membrane</keyword>